<dbReference type="AlphaFoldDB" id="A0A841T657"/>
<dbReference type="SUPFAM" id="SSF103473">
    <property type="entry name" value="MFS general substrate transporter"/>
    <property type="match status" value="1"/>
</dbReference>
<dbReference type="Gene3D" id="1.20.1250.20">
    <property type="entry name" value="MFS general substrate transporter like domains"/>
    <property type="match status" value="2"/>
</dbReference>
<keyword evidence="5 6" id="KW-0472">Membrane</keyword>
<evidence type="ECO:0000256" key="4">
    <source>
        <dbReference type="ARBA" id="ARBA00022989"/>
    </source>
</evidence>
<feature type="transmembrane region" description="Helical" evidence="6">
    <location>
        <begin position="275"/>
        <end position="292"/>
    </location>
</feature>
<evidence type="ECO:0000256" key="1">
    <source>
        <dbReference type="ARBA" id="ARBA00004651"/>
    </source>
</evidence>
<feature type="transmembrane region" description="Helical" evidence="6">
    <location>
        <begin position="298"/>
        <end position="318"/>
    </location>
</feature>
<dbReference type="PANTHER" id="PTHR23523:SF2">
    <property type="entry name" value="2-NITROIMIDAZOLE TRANSPORTER"/>
    <property type="match status" value="1"/>
</dbReference>
<evidence type="ECO:0000256" key="6">
    <source>
        <dbReference type="SAM" id="Phobius"/>
    </source>
</evidence>
<dbReference type="Pfam" id="PF07690">
    <property type="entry name" value="MFS_1"/>
    <property type="match status" value="1"/>
</dbReference>
<name>A0A841T657_9BACL</name>
<sequence>MNKMNKWASLFTGLALFLASLNLRPAINAVSPILQTIRYDLGMNAFVASLLTSIPVLCMGLFSPIAVQFGRRYGIERMIGISLAIIGAGNALRLIAHSTFLLLVTAFVAGVGIAMIGPLLSGFIKHRFPSHVPTMISLYTIALALGATAASGSAIPLQSRLHSWQGSLSLWATLSFFALLTWRIAVLRGAPRSNVSVVSNAKLPWGNAKAWMLTLSFGMLAMLFFSLTAWLPPVIHGMGYSTPYAANLLTLFSLIQIPVSLVLPKLLKRIPSRVLWLLTGSSFFLAGFVLLGTGRLPWFAVILLGIAPGILFPLNLMLPIDEAEGAPEAAAWSAMTQSIGYTTGALGPILLGWLYDATGGSYPMLVTGMVFISVIMICCQLRIFYQRRPSLE</sequence>
<accession>A0A841T657</accession>
<evidence type="ECO:0000256" key="5">
    <source>
        <dbReference type="ARBA" id="ARBA00023136"/>
    </source>
</evidence>
<reference evidence="8 9" key="1">
    <citation type="submission" date="2020-08" db="EMBL/GenBank/DDBJ databases">
        <title>Cohnella phylogeny.</title>
        <authorList>
            <person name="Dunlap C."/>
        </authorList>
    </citation>
    <scope>NUCLEOTIDE SEQUENCE [LARGE SCALE GENOMIC DNA]</scope>
    <source>
        <strain evidence="8 9">DSM 103658</strain>
    </source>
</reference>
<evidence type="ECO:0000259" key="7">
    <source>
        <dbReference type="PROSITE" id="PS50850"/>
    </source>
</evidence>
<feature type="transmembrane region" description="Helical" evidence="6">
    <location>
        <begin position="136"/>
        <end position="156"/>
    </location>
</feature>
<keyword evidence="4 6" id="KW-1133">Transmembrane helix</keyword>
<feature type="transmembrane region" description="Helical" evidence="6">
    <location>
        <begin position="244"/>
        <end position="263"/>
    </location>
</feature>
<feature type="transmembrane region" description="Helical" evidence="6">
    <location>
        <begin position="102"/>
        <end position="124"/>
    </location>
</feature>
<keyword evidence="3 6" id="KW-0812">Transmembrane</keyword>
<dbReference type="GO" id="GO:0005886">
    <property type="term" value="C:plasma membrane"/>
    <property type="evidence" value="ECO:0007669"/>
    <property type="project" value="UniProtKB-SubCell"/>
</dbReference>
<evidence type="ECO:0000256" key="3">
    <source>
        <dbReference type="ARBA" id="ARBA00022692"/>
    </source>
</evidence>
<feature type="transmembrane region" description="Helical" evidence="6">
    <location>
        <begin position="168"/>
        <end position="190"/>
    </location>
</feature>
<dbReference type="RefSeq" id="WP_185178312.1">
    <property type="nucleotide sequence ID" value="NZ_CBCSEP010000021.1"/>
</dbReference>
<dbReference type="Proteomes" id="UP000574133">
    <property type="component" value="Unassembled WGS sequence"/>
</dbReference>
<dbReference type="InterPro" id="IPR036259">
    <property type="entry name" value="MFS_trans_sf"/>
</dbReference>
<dbReference type="PANTHER" id="PTHR23523">
    <property type="match status" value="1"/>
</dbReference>
<dbReference type="PROSITE" id="PS50850">
    <property type="entry name" value="MFS"/>
    <property type="match status" value="1"/>
</dbReference>
<evidence type="ECO:0000256" key="2">
    <source>
        <dbReference type="ARBA" id="ARBA00022448"/>
    </source>
</evidence>
<dbReference type="InterPro" id="IPR011701">
    <property type="entry name" value="MFS"/>
</dbReference>
<feature type="transmembrane region" description="Helical" evidence="6">
    <location>
        <begin position="79"/>
        <end position="96"/>
    </location>
</feature>
<dbReference type="InterPro" id="IPR052524">
    <property type="entry name" value="MFS_Cyanate_Porter"/>
</dbReference>
<feature type="domain" description="Major facilitator superfamily (MFS) profile" evidence="7">
    <location>
        <begin position="8"/>
        <end position="390"/>
    </location>
</feature>
<organism evidence="8 9">
    <name type="scientific">Cohnella lubricantis</name>
    <dbReference type="NCBI Taxonomy" id="2163172"/>
    <lineage>
        <taxon>Bacteria</taxon>
        <taxon>Bacillati</taxon>
        <taxon>Bacillota</taxon>
        <taxon>Bacilli</taxon>
        <taxon>Bacillales</taxon>
        <taxon>Paenibacillaceae</taxon>
        <taxon>Cohnella</taxon>
    </lineage>
</organism>
<keyword evidence="2" id="KW-0813">Transport</keyword>
<comment type="subcellular location">
    <subcellularLocation>
        <location evidence="1">Cell membrane</location>
        <topology evidence="1">Multi-pass membrane protein</topology>
    </subcellularLocation>
</comment>
<feature type="transmembrane region" description="Helical" evidence="6">
    <location>
        <begin position="210"/>
        <end position="232"/>
    </location>
</feature>
<dbReference type="InterPro" id="IPR020846">
    <property type="entry name" value="MFS_dom"/>
</dbReference>
<evidence type="ECO:0000313" key="8">
    <source>
        <dbReference type="EMBL" id="MBB6677023.1"/>
    </source>
</evidence>
<feature type="transmembrane region" description="Helical" evidence="6">
    <location>
        <begin position="361"/>
        <end position="385"/>
    </location>
</feature>
<feature type="transmembrane region" description="Helical" evidence="6">
    <location>
        <begin position="45"/>
        <end position="67"/>
    </location>
</feature>
<feature type="transmembrane region" description="Helical" evidence="6">
    <location>
        <begin position="330"/>
        <end position="355"/>
    </location>
</feature>
<protein>
    <submittedName>
        <fullName evidence="8">MFS transporter</fullName>
    </submittedName>
</protein>
<comment type="caution">
    <text evidence="8">The sequence shown here is derived from an EMBL/GenBank/DDBJ whole genome shotgun (WGS) entry which is preliminary data.</text>
</comment>
<dbReference type="GO" id="GO:0022857">
    <property type="term" value="F:transmembrane transporter activity"/>
    <property type="evidence" value="ECO:0007669"/>
    <property type="project" value="InterPro"/>
</dbReference>
<proteinExistence type="predicted"/>
<dbReference type="EMBL" id="JACJVN010000026">
    <property type="protein sequence ID" value="MBB6677023.1"/>
    <property type="molecule type" value="Genomic_DNA"/>
</dbReference>
<keyword evidence="9" id="KW-1185">Reference proteome</keyword>
<evidence type="ECO:0000313" key="9">
    <source>
        <dbReference type="Proteomes" id="UP000574133"/>
    </source>
</evidence>
<gene>
    <name evidence="8" type="ORF">H4Q31_06725</name>
</gene>